<accession>Q8PT49</accession>
<feature type="transmembrane region" description="Helical" evidence="5">
    <location>
        <begin position="83"/>
        <end position="102"/>
    </location>
</feature>
<dbReference type="HOGENOM" id="CLU_084189_2_0_2"/>
<name>Q8PT49_METMA</name>
<dbReference type="eggNOG" id="arCOG03580">
    <property type="taxonomic scope" value="Archaea"/>
</dbReference>
<feature type="domain" description="NnrU" evidence="6">
    <location>
        <begin position="14"/>
        <end position="139"/>
    </location>
</feature>
<proteinExistence type="predicted"/>
<dbReference type="AlphaFoldDB" id="Q8PT49"/>
<gene>
    <name evidence="7" type="ordered locus">MM_2869</name>
</gene>
<dbReference type="KEGG" id="mma:MM_2869"/>
<keyword evidence="2 5" id="KW-0812">Transmembrane</keyword>
<keyword evidence="3 5" id="KW-1133">Transmembrane helix</keyword>
<feature type="transmembrane region" description="Helical" evidence="5">
    <location>
        <begin position="12"/>
        <end position="33"/>
    </location>
</feature>
<comment type="subcellular location">
    <subcellularLocation>
        <location evidence="1">Membrane</location>
        <topology evidence="1">Multi-pass membrane protein</topology>
    </subcellularLocation>
</comment>
<dbReference type="InterPro" id="IPR009915">
    <property type="entry name" value="NnrU_dom"/>
</dbReference>
<protein>
    <recommendedName>
        <fullName evidence="6">NnrU domain-containing protein</fullName>
    </recommendedName>
</protein>
<evidence type="ECO:0000256" key="5">
    <source>
        <dbReference type="SAM" id="Phobius"/>
    </source>
</evidence>
<dbReference type="Pfam" id="PF07298">
    <property type="entry name" value="NnrU"/>
    <property type="match status" value="1"/>
</dbReference>
<reference evidence="7 8" key="1">
    <citation type="journal article" date="2002" name="J. Mol. Microbiol. Biotechnol.">
        <title>The genome of Methanosarcina mazei: evidence for lateral gene transfer between Bacteria and Archaea.</title>
        <authorList>
            <person name="Deppenmeier U."/>
            <person name="Johann A."/>
            <person name="Hartsch T."/>
            <person name="Merkl R."/>
            <person name="Schmitz R.A."/>
            <person name="Martinez-Arias R."/>
            <person name="Henne A."/>
            <person name="Wiezer A."/>
            <person name="Baumer S."/>
            <person name="Jacobi C."/>
            <person name="Bruggemann H."/>
            <person name="Lienard T."/>
            <person name="Christmann A."/>
            <person name="Bomeke M."/>
            <person name="Steckel S."/>
            <person name="Bhattacharyya A."/>
            <person name="Lykidis A."/>
            <person name="Overbeek R."/>
            <person name="Klenk H.P."/>
            <person name="Gunsalus R.P."/>
            <person name="Fritz H.J."/>
            <person name="Gottschalk G."/>
        </authorList>
    </citation>
    <scope>NUCLEOTIDE SEQUENCE [LARGE SCALE GENOMIC DNA]</scope>
    <source>
        <strain evidence="8">ATCC BAA-159 / DSM 3647 / Goe1 / Go1 / JCM 11833 / OCM 88</strain>
    </source>
</reference>
<feature type="transmembrane region" description="Helical" evidence="5">
    <location>
        <begin position="136"/>
        <end position="167"/>
    </location>
</feature>
<dbReference type="EMBL" id="AE008384">
    <property type="protein sequence ID" value="AAM32565.1"/>
    <property type="molecule type" value="Genomic_DNA"/>
</dbReference>
<dbReference type="PATRIC" id="fig|192952.21.peg.3318"/>
<evidence type="ECO:0000256" key="2">
    <source>
        <dbReference type="ARBA" id="ARBA00022692"/>
    </source>
</evidence>
<dbReference type="GO" id="GO:0016020">
    <property type="term" value="C:membrane"/>
    <property type="evidence" value="ECO:0007669"/>
    <property type="project" value="UniProtKB-SubCell"/>
</dbReference>
<evidence type="ECO:0000256" key="4">
    <source>
        <dbReference type="ARBA" id="ARBA00023136"/>
    </source>
</evidence>
<evidence type="ECO:0000313" key="8">
    <source>
        <dbReference type="Proteomes" id="UP000000595"/>
    </source>
</evidence>
<dbReference type="DNASU" id="1481211"/>
<evidence type="ECO:0000256" key="1">
    <source>
        <dbReference type="ARBA" id="ARBA00004141"/>
    </source>
</evidence>
<keyword evidence="4 5" id="KW-0472">Membrane</keyword>
<dbReference type="Gene3D" id="1.20.120.1630">
    <property type="match status" value="1"/>
</dbReference>
<organism evidence="7 8">
    <name type="scientific">Methanosarcina mazei (strain ATCC BAA-159 / DSM 3647 / Goe1 / Go1 / JCM 11833 / OCM 88)</name>
    <name type="common">Methanosarcina frisia</name>
    <dbReference type="NCBI Taxonomy" id="192952"/>
    <lineage>
        <taxon>Archaea</taxon>
        <taxon>Methanobacteriati</taxon>
        <taxon>Methanobacteriota</taxon>
        <taxon>Stenosarchaea group</taxon>
        <taxon>Methanomicrobia</taxon>
        <taxon>Methanosarcinales</taxon>
        <taxon>Methanosarcinaceae</taxon>
        <taxon>Methanosarcina</taxon>
    </lineage>
</organism>
<evidence type="ECO:0000313" key="7">
    <source>
        <dbReference type="EMBL" id="AAM32565.1"/>
    </source>
</evidence>
<dbReference type="Proteomes" id="UP000000595">
    <property type="component" value="Chromosome"/>
</dbReference>
<evidence type="ECO:0000259" key="6">
    <source>
        <dbReference type="Pfam" id="PF07298"/>
    </source>
</evidence>
<sequence>MLDLVSSKTTPVFSLVAFAVIHSLTASLPFKRMVMKAAGPRAEKLYLPAYSLVAVLTVLPLAYQLYKNPGRILYKIPSPWRWLMVGGQVIAGILAPMAFWNAPHRFKIRSQLSGPQASEEGSLKIKGIYRWVRDPFLLSGLVVMLLTPFMTVNLLIVYLLTTVYLFLGSLHWETRLVAQFGDEYREYQKKVHRIIPELKGSVKNPGDKASE</sequence>
<evidence type="ECO:0000256" key="3">
    <source>
        <dbReference type="ARBA" id="ARBA00022989"/>
    </source>
</evidence>
<feature type="transmembrane region" description="Helical" evidence="5">
    <location>
        <begin position="45"/>
        <end position="63"/>
    </location>
</feature>